<dbReference type="InterPro" id="IPR036039">
    <property type="entry name" value="Flu_matrix_M1"/>
</dbReference>
<proteinExistence type="predicted"/>
<evidence type="ECO:0000256" key="8">
    <source>
        <dbReference type="ARBA" id="ARBA00046829"/>
    </source>
</evidence>
<keyword evidence="1" id="KW-1048">Host nucleus</keyword>
<evidence type="ECO:0000256" key="1">
    <source>
        <dbReference type="ARBA" id="ARBA00022562"/>
    </source>
</evidence>
<keyword evidence="5" id="KW-0468">Viral matrix protein</keyword>
<dbReference type="GO" id="GO:0039660">
    <property type="term" value="F:structural constituent of virion"/>
    <property type="evidence" value="ECO:0007669"/>
    <property type="project" value="UniProtKB-KW"/>
</dbReference>
<evidence type="ECO:0000256" key="6">
    <source>
        <dbReference type="ARBA" id="ARBA00024859"/>
    </source>
</evidence>
<dbReference type="Gene3D" id="1.10.10.180">
    <property type="match status" value="1"/>
</dbReference>
<sequence>SALAGKNSDLAETGKEWLKTSRILPPLTPGILGNRLRPVSKQNERGQQHRRFVQNALHLQTYHYTGNSTFPLCKWCRWEMLFYRCEWVSLSYFTNVNVRPKGAIYNSPRSVTTVITFRRLCATCEQIADLHEKSHRLEILGNILKVNSWNIMVLASTTVDLLEQFTGPGQQLVEAMEVANQTRQMVHAMRTIGTHPSSSAGLKDDLLENLQAYQKRMGVQMQRFK</sequence>
<feature type="domain" description="Influenza matrix M1 C-terminal" evidence="9">
    <location>
        <begin position="131"/>
        <end position="225"/>
    </location>
</feature>
<evidence type="ECO:0000259" key="9">
    <source>
        <dbReference type="SMART" id="SM00759"/>
    </source>
</evidence>
<reference evidence="10" key="1">
    <citation type="submission" date="2015-11" db="EMBL/GenBank/DDBJ databases">
        <title>Influenza A(H1N1)pdm09 M segment sequences from Rio Grande do Sul, Brazil.</title>
        <authorList>
            <person name="Matias F."/>
            <person name="Kretzmann N.A."/>
            <person name="Bisognin C.Z."/>
            <person name="Teixeira K.P."/>
            <person name="Vieira P.I."/>
            <person name="Ikuta N."/>
            <person name="Gregianini T.S."/>
            <person name="da Veiga A.B."/>
            <person name="d'Azevedo P.A."/>
        </authorList>
    </citation>
    <scope>NUCLEOTIDE SEQUENCE</scope>
    <source>
        <strain evidence="10">A/Brazil/RS-3504/2009</strain>
    </source>
</reference>
<keyword evidence="3" id="KW-0694">RNA-binding</keyword>
<evidence type="ECO:0000313" key="10">
    <source>
        <dbReference type="EMBL" id="ALT07689.1"/>
    </source>
</evidence>
<dbReference type="GO" id="GO:0044423">
    <property type="term" value="C:virion component"/>
    <property type="evidence" value="ECO:0007669"/>
    <property type="project" value="UniProtKB-KW"/>
</dbReference>
<organism evidence="10">
    <name type="scientific">Influenza A virus</name>
    <name type="common">A/Brazil/RS-3504/2009(H1N1)</name>
    <dbReference type="NCBI Taxonomy" id="1756037"/>
    <lineage>
        <taxon>Viruses</taxon>
        <taxon>Riboviria</taxon>
        <taxon>Orthornavirae</taxon>
        <taxon>Negarnaviricota</taxon>
        <taxon>Polyploviricotina</taxon>
        <taxon>Insthoviricetes</taxon>
        <taxon>Articulavirales</taxon>
        <taxon>Orthomyxoviridae</taxon>
        <taxon>Alphainfluenzavirus</taxon>
        <taxon>Alphainfluenzavirus influenzae</taxon>
        <taxon>Influenza A virus</taxon>
    </lineage>
</organism>
<dbReference type="EMBL" id="KU143704">
    <property type="protein sequence ID" value="ALT07689.1"/>
    <property type="molecule type" value="Viral_cRNA"/>
</dbReference>
<gene>
    <name evidence="10" type="primary">M1</name>
</gene>
<name>A0A0U3AYA9_9INFA</name>
<evidence type="ECO:0000256" key="2">
    <source>
        <dbReference type="ARBA" id="ARBA00022844"/>
    </source>
</evidence>
<dbReference type="InterPro" id="IPR015799">
    <property type="entry name" value="Flu_matrix_M1_N_sub2"/>
</dbReference>
<dbReference type="SMART" id="SM00759">
    <property type="entry name" value="Flu_M1_C"/>
    <property type="match status" value="1"/>
</dbReference>
<feature type="non-terminal residue" evidence="10">
    <location>
        <position position="1"/>
    </location>
</feature>
<dbReference type="InterPro" id="IPR001561">
    <property type="entry name" value="Flu_matrix_M1_N"/>
</dbReference>
<dbReference type="InterPro" id="IPR015423">
    <property type="entry name" value="Flu_matrix_M1_N_sub1"/>
</dbReference>
<accession>A0A0U3AYA9</accession>
<evidence type="ECO:0000256" key="7">
    <source>
        <dbReference type="ARBA" id="ARBA00025019"/>
    </source>
</evidence>
<evidence type="ECO:0000256" key="5">
    <source>
        <dbReference type="ARBA" id="ARBA00023311"/>
    </source>
</evidence>
<dbReference type="Pfam" id="PF00598">
    <property type="entry name" value="Flu_M1"/>
    <property type="match status" value="1"/>
</dbReference>
<dbReference type="GO" id="GO:0003723">
    <property type="term" value="F:RNA binding"/>
    <property type="evidence" value="ECO:0007669"/>
    <property type="project" value="UniProtKB-KW"/>
</dbReference>
<evidence type="ECO:0000256" key="3">
    <source>
        <dbReference type="ARBA" id="ARBA00022884"/>
    </source>
</evidence>
<dbReference type="Pfam" id="PF08289">
    <property type="entry name" value="Flu_M1_C"/>
    <property type="match status" value="1"/>
</dbReference>
<comment type="subunit">
    <text evidence="8">Homodimer and homomultimer. Interacts with NEP. Binds ribonucleocapsid by both interacting with genomic RNA and NP protein. May interact with HA and NA. Cannot bind NP without genomic RNA.</text>
</comment>
<comment type="function">
    <text evidence="7">Determines the virion's shape: spherical or filamentous. Clinical isolates of influenza are characterized by the presence of significant proportion of filamentous virions, whereas after multiple passage on eggs or cell culture, virions have only spherical morphology. Filamentous virions are thought to be important to infect neighboring cells, and spherical virions more suited to spread through aerosol between hosts organisms.</text>
</comment>
<dbReference type="InterPro" id="IPR013188">
    <property type="entry name" value="Flu_matrix_M1_C"/>
</dbReference>
<dbReference type="SUPFAM" id="SSF48145">
    <property type="entry name" value="Influenza virus matrix protein M1"/>
    <property type="match status" value="1"/>
</dbReference>
<comment type="function">
    <text evidence="6">Plays critical roles in virus replication, from virus entry and uncoating to assembly and budding of the virus particle. M1 binding to ribonucleocapsids (RNPs) in nucleus seems to inhibit viral transcription. Interaction of viral NEP with M1-RNP is thought to promote nuclear export of the complex, which is targeted to the virion assembly site at the apical plasma membrane in polarized epithelial cells. Interactions with NA and HA may bring M1, a non-raft-associated protein, into lipid rafts. Forms a continuous shell on the inner side of the lipid bilayer in virion, where it binds the RNP. During virus entry into cell, the M2 ion channel acidifies the internal virion core, inducing M1 dissociation from the RNP. M1-free RNPs are transported to the nucleus, where viral transcription and replication can take place.</text>
</comment>
<keyword evidence="2" id="KW-0946">Virion</keyword>
<protein>
    <submittedName>
        <fullName evidence="10">Matrix protein 1</fullName>
    </submittedName>
</protein>
<dbReference type="Gene3D" id="1.20.91.10">
    <property type="match status" value="1"/>
</dbReference>
<keyword evidence="4" id="KW-0472">Membrane</keyword>
<evidence type="ECO:0000256" key="4">
    <source>
        <dbReference type="ARBA" id="ARBA00023136"/>
    </source>
</evidence>